<accession>A0ABR4JYE7</accession>
<dbReference type="InterPro" id="IPR051795">
    <property type="entry name" value="Glycosyl_Hydrlase_43"/>
</dbReference>
<dbReference type="InterPro" id="IPR023296">
    <property type="entry name" value="Glyco_hydro_beta-prop_sf"/>
</dbReference>
<comment type="similarity">
    <text evidence="1 5">Belongs to the glycosyl hydrolase 43 family.</text>
</comment>
<keyword evidence="2" id="KW-0732">Signal</keyword>
<keyword evidence="4 5" id="KW-0326">Glycosidase</keyword>
<sequence>MPPPSTFTNPILWEDLPDPEVIRVGEKYYMSASSFHFSPGAPVLESTDLVHWGYIGHSLPALPEHDARFSLNTAGKRPAMAYGKGVWASTLKYRESNGLFYFYSPLQGTDKTCVFTAADPAGPWTERPAIERFYYDLGLLVDDGDDEMYIAHGTKTIEVAKLGKDGFSEVTSKVVHASDSYLEGARMYKIKGTYYIWLTKDWDTQTVLKSTVGPFGPYEERDVIRGMRTPIAGCGSPHQGALVDTSDGKWYYMAFADAYPAGRIPVLAPVVFDEDGWPSVVADYAEGDEKGVWRLEYPVVGVGAATGGGGGGGEGPAKSAKRFEFTGSQLDHVWEWNHNPDNSKWRLEDGQLVLEPATVTESLHLATNTLTLRTTGPGSIATFCIDTSKMRDGDRAGVSMFRDESAYIGIHHHKGGSGNASLVYVDGAKVAPVGIPVGWLNGRPAALDWECVSDGELRAEVPLKENQVWLRVKVDVRGAFVGKTQTADRKASFEYSYDGEGFEQLGPVYTLTQSMAGYIGYRFALFNFATKALGGEIRVRHCDFETWEPTG</sequence>
<name>A0ABR4JYE7_9EURO</name>
<evidence type="ECO:0000256" key="2">
    <source>
        <dbReference type="ARBA" id="ARBA00022729"/>
    </source>
</evidence>
<dbReference type="SUPFAM" id="SSF49899">
    <property type="entry name" value="Concanavalin A-like lectins/glucanases"/>
    <property type="match status" value="1"/>
</dbReference>
<evidence type="ECO:0000256" key="4">
    <source>
        <dbReference type="ARBA" id="ARBA00023295"/>
    </source>
</evidence>
<proteinExistence type="inferred from homology"/>
<evidence type="ECO:0000313" key="7">
    <source>
        <dbReference type="EMBL" id="KAL2843943.1"/>
    </source>
</evidence>
<dbReference type="Pfam" id="PF17851">
    <property type="entry name" value="GH43_C2"/>
    <property type="match status" value="2"/>
</dbReference>
<dbReference type="Gene3D" id="2.115.10.20">
    <property type="entry name" value="Glycosyl hydrolase domain, family 43"/>
    <property type="match status" value="1"/>
</dbReference>
<dbReference type="InterPro" id="IPR041542">
    <property type="entry name" value="GH43_C2"/>
</dbReference>
<dbReference type="PANTHER" id="PTHR42812">
    <property type="entry name" value="BETA-XYLOSIDASE"/>
    <property type="match status" value="1"/>
</dbReference>
<dbReference type="CDD" id="cd09001">
    <property type="entry name" value="GH43_FsAxh1-like"/>
    <property type="match status" value="1"/>
</dbReference>
<evidence type="ECO:0000256" key="1">
    <source>
        <dbReference type="ARBA" id="ARBA00009865"/>
    </source>
</evidence>
<evidence type="ECO:0000256" key="5">
    <source>
        <dbReference type="RuleBase" id="RU361187"/>
    </source>
</evidence>
<evidence type="ECO:0000256" key="3">
    <source>
        <dbReference type="ARBA" id="ARBA00022801"/>
    </source>
</evidence>
<dbReference type="InterPro" id="IPR013320">
    <property type="entry name" value="ConA-like_dom_sf"/>
</dbReference>
<dbReference type="Gene3D" id="2.60.120.200">
    <property type="match status" value="1"/>
</dbReference>
<keyword evidence="3 5" id="KW-0378">Hydrolase</keyword>
<comment type="caution">
    <text evidence="7">The sequence shown here is derived from an EMBL/GenBank/DDBJ whole genome shotgun (WGS) entry which is preliminary data.</text>
</comment>
<dbReference type="GO" id="GO:0016787">
    <property type="term" value="F:hydrolase activity"/>
    <property type="evidence" value="ECO:0007669"/>
    <property type="project" value="UniProtKB-KW"/>
</dbReference>
<feature type="domain" description="Beta-xylosidase C-terminal Concanavalin A-like" evidence="6">
    <location>
        <begin position="459"/>
        <end position="534"/>
    </location>
</feature>
<dbReference type="PANTHER" id="PTHR42812:SF15">
    <property type="entry name" value="HYDROLASE, PUTATIVE (AFU_ORTHOLOGUE AFUA_2G00930)-RELATED"/>
    <property type="match status" value="1"/>
</dbReference>
<dbReference type="SUPFAM" id="SSF75005">
    <property type="entry name" value="Arabinanase/levansucrase/invertase"/>
    <property type="match status" value="1"/>
</dbReference>
<dbReference type="InterPro" id="IPR006710">
    <property type="entry name" value="Glyco_hydro_43"/>
</dbReference>
<dbReference type="Pfam" id="PF04616">
    <property type="entry name" value="Glyco_hydro_43"/>
    <property type="match status" value="1"/>
</dbReference>
<dbReference type="EMBL" id="JBFXLU010000085">
    <property type="protein sequence ID" value="KAL2843943.1"/>
    <property type="molecule type" value="Genomic_DNA"/>
</dbReference>
<protein>
    <submittedName>
        <fullName evidence="7">Glycosyl hydrolase</fullName>
    </submittedName>
</protein>
<gene>
    <name evidence="7" type="ORF">BJY01DRAFT_248406</name>
</gene>
<reference evidence="7 8" key="1">
    <citation type="submission" date="2024-07" db="EMBL/GenBank/DDBJ databases">
        <title>Section-level genome sequencing and comparative genomics of Aspergillus sections Usti and Cavernicolus.</title>
        <authorList>
            <consortium name="Lawrence Berkeley National Laboratory"/>
            <person name="Nybo J.L."/>
            <person name="Vesth T.C."/>
            <person name="Theobald S."/>
            <person name="Frisvad J.C."/>
            <person name="Larsen T.O."/>
            <person name="Kjaerboelling I."/>
            <person name="Rothschild-Mancinelli K."/>
            <person name="Lyhne E.K."/>
            <person name="Kogle M.E."/>
            <person name="Barry K."/>
            <person name="Clum A."/>
            <person name="Na H."/>
            <person name="Ledsgaard L."/>
            <person name="Lin J."/>
            <person name="Lipzen A."/>
            <person name="Kuo A."/>
            <person name="Riley R."/>
            <person name="Mondo S."/>
            <person name="Labutti K."/>
            <person name="Haridas S."/>
            <person name="Pangalinan J."/>
            <person name="Salamov A.A."/>
            <person name="Simmons B.A."/>
            <person name="Magnuson J.K."/>
            <person name="Chen J."/>
            <person name="Drula E."/>
            <person name="Henrissat B."/>
            <person name="Wiebenga A."/>
            <person name="Lubbers R.J."/>
            <person name="Gomes A.C."/>
            <person name="Makela M.R."/>
            <person name="Stajich J."/>
            <person name="Grigoriev I.V."/>
            <person name="Mortensen U.H."/>
            <person name="De Vries R.P."/>
            <person name="Baker S.E."/>
            <person name="Andersen M.R."/>
        </authorList>
    </citation>
    <scope>NUCLEOTIDE SEQUENCE [LARGE SCALE GENOMIC DNA]</scope>
    <source>
        <strain evidence="7 8">CBS 123904</strain>
    </source>
</reference>
<feature type="domain" description="Beta-xylosidase C-terminal Concanavalin A-like" evidence="6">
    <location>
        <begin position="323"/>
        <end position="426"/>
    </location>
</feature>
<evidence type="ECO:0000259" key="6">
    <source>
        <dbReference type="Pfam" id="PF17851"/>
    </source>
</evidence>
<keyword evidence="8" id="KW-1185">Reference proteome</keyword>
<dbReference type="Proteomes" id="UP001610446">
    <property type="component" value="Unassembled WGS sequence"/>
</dbReference>
<evidence type="ECO:0000313" key="8">
    <source>
        <dbReference type="Proteomes" id="UP001610446"/>
    </source>
</evidence>
<organism evidence="7 8">
    <name type="scientific">Aspergillus pseudoustus</name>
    <dbReference type="NCBI Taxonomy" id="1810923"/>
    <lineage>
        <taxon>Eukaryota</taxon>
        <taxon>Fungi</taxon>
        <taxon>Dikarya</taxon>
        <taxon>Ascomycota</taxon>
        <taxon>Pezizomycotina</taxon>
        <taxon>Eurotiomycetes</taxon>
        <taxon>Eurotiomycetidae</taxon>
        <taxon>Eurotiales</taxon>
        <taxon>Aspergillaceae</taxon>
        <taxon>Aspergillus</taxon>
        <taxon>Aspergillus subgen. Nidulantes</taxon>
    </lineage>
</organism>